<protein>
    <submittedName>
        <fullName evidence="2">Uncharacterized protein</fullName>
    </submittedName>
</protein>
<sequence>MNRIHNLCLALVLAPLLIGGIILLEVMGFETSLLTKLFIVFAGTIVGFQCAPAVLLFSGLIKETCEGRNALGDKSTR</sequence>
<keyword evidence="1" id="KW-0812">Transmembrane</keyword>
<keyword evidence="3" id="KW-1185">Reference proteome</keyword>
<feature type="transmembrane region" description="Helical" evidence="1">
    <location>
        <begin position="7"/>
        <end position="26"/>
    </location>
</feature>
<organism evidence="2 3">
    <name type="scientific">Pelovirga terrestris</name>
    <dbReference type="NCBI Taxonomy" id="2771352"/>
    <lineage>
        <taxon>Bacteria</taxon>
        <taxon>Pseudomonadati</taxon>
        <taxon>Thermodesulfobacteriota</taxon>
        <taxon>Desulfuromonadia</taxon>
        <taxon>Geobacterales</taxon>
        <taxon>Geobacteraceae</taxon>
        <taxon>Pelovirga</taxon>
    </lineage>
</organism>
<reference evidence="2" key="1">
    <citation type="submission" date="2020-09" db="EMBL/GenBank/DDBJ databases">
        <title>Pelobacter alkaliphilus sp. nov., a novel anaerobic arsenate-reducing bacterium from terrestrial mud volcano.</title>
        <authorList>
            <person name="Khomyakova M.A."/>
            <person name="Merkel A.Y."/>
            <person name="Slobodkin A.I."/>
        </authorList>
    </citation>
    <scope>NUCLEOTIDE SEQUENCE</scope>
    <source>
        <strain evidence="2">M08fum</strain>
    </source>
</reference>
<gene>
    <name evidence="2" type="ORF">ICT70_13780</name>
</gene>
<accession>A0A8J6URP7</accession>
<dbReference type="AlphaFoldDB" id="A0A8J6URP7"/>
<dbReference type="EMBL" id="JACWUN010000020">
    <property type="protein sequence ID" value="MBD1401731.1"/>
    <property type="molecule type" value="Genomic_DNA"/>
</dbReference>
<keyword evidence="1" id="KW-0472">Membrane</keyword>
<evidence type="ECO:0000256" key="1">
    <source>
        <dbReference type="SAM" id="Phobius"/>
    </source>
</evidence>
<comment type="caution">
    <text evidence="2">The sequence shown here is derived from an EMBL/GenBank/DDBJ whole genome shotgun (WGS) entry which is preliminary data.</text>
</comment>
<evidence type="ECO:0000313" key="2">
    <source>
        <dbReference type="EMBL" id="MBD1401731.1"/>
    </source>
</evidence>
<dbReference type="RefSeq" id="WP_191157625.1">
    <property type="nucleotide sequence ID" value="NZ_JACWUN010000020.1"/>
</dbReference>
<dbReference type="Proteomes" id="UP000632828">
    <property type="component" value="Unassembled WGS sequence"/>
</dbReference>
<keyword evidence="1" id="KW-1133">Transmembrane helix</keyword>
<feature type="transmembrane region" description="Helical" evidence="1">
    <location>
        <begin position="38"/>
        <end position="61"/>
    </location>
</feature>
<evidence type="ECO:0000313" key="3">
    <source>
        <dbReference type="Proteomes" id="UP000632828"/>
    </source>
</evidence>
<proteinExistence type="predicted"/>
<name>A0A8J6URP7_9BACT</name>